<dbReference type="Proteomes" id="UP000003688">
    <property type="component" value="Unassembled WGS sequence"/>
</dbReference>
<organism evidence="1 2">
    <name type="scientific">Pedosphaera parvula (strain Ellin514)</name>
    <dbReference type="NCBI Taxonomy" id="320771"/>
    <lineage>
        <taxon>Bacteria</taxon>
        <taxon>Pseudomonadati</taxon>
        <taxon>Verrucomicrobiota</taxon>
        <taxon>Pedosphaerae</taxon>
        <taxon>Pedosphaerales</taxon>
        <taxon>Pedosphaeraceae</taxon>
        <taxon>Pedosphaera</taxon>
    </lineage>
</organism>
<evidence type="ECO:0000313" key="1">
    <source>
        <dbReference type="EMBL" id="EEF57885.1"/>
    </source>
</evidence>
<protein>
    <submittedName>
        <fullName evidence="1">Uncharacterized protein</fullName>
    </submittedName>
</protein>
<dbReference type="STRING" id="320771.Cflav_PD0835"/>
<keyword evidence="2" id="KW-1185">Reference proteome</keyword>
<comment type="caution">
    <text evidence="1">The sequence shown here is derived from an EMBL/GenBank/DDBJ whole genome shotgun (WGS) entry which is preliminary data.</text>
</comment>
<sequence>MAAGPGEQCSIKASCASEFKATDGDTQTFRRLFFGQQVLALSGLFFQHFYNNA</sequence>
<gene>
    <name evidence="1" type="ORF">Cflav_PD0835</name>
</gene>
<dbReference type="AlphaFoldDB" id="B9XQG0"/>
<accession>B9XQG0</accession>
<proteinExistence type="predicted"/>
<evidence type="ECO:0000313" key="2">
    <source>
        <dbReference type="Proteomes" id="UP000003688"/>
    </source>
</evidence>
<reference evidence="1 2" key="1">
    <citation type="journal article" date="2011" name="J. Bacteriol.">
        <title>Genome sequence of 'Pedosphaera parvula' Ellin514, an aerobic Verrucomicrobial isolate from pasture soil.</title>
        <authorList>
            <person name="Kant R."/>
            <person name="van Passel M.W."/>
            <person name="Sangwan P."/>
            <person name="Palva A."/>
            <person name="Lucas S."/>
            <person name="Copeland A."/>
            <person name="Lapidus A."/>
            <person name="Glavina Del Rio T."/>
            <person name="Dalin E."/>
            <person name="Tice H."/>
            <person name="Bruce D."/>
            <person name="Goodwin L."/>
            <person name="Pitluck S."/>
            <person name="Chertkov O."/>
            <person name="Larimer F.W."/>
            <person name="Land M.L."/>
            <person name="Hauser L."/>
            <person name="Brettin T.S."/>
            <person name="Detter J.C."/>
            <person name="Han S."/>
            <person name="de Vos W.M."/>
            <person name="Janssen P.H."/>
            <person name="Smidt H."/>
        </authorList>
    </citation>
    <scope>NUCLEOTIDE SEQUENCE [LARGE SCALE GENOMIC DNA]</scope>
    <source>
        <strain evidence="1 2">Ellin514</strain>
    </source>
</reference>
<dbReference type="EMBL" id="ABOX02000054">
    <property type="protein sequence ID" value="EEF57885.1"/>
    <property type="molecule type" value="Genomic_DNA"/>
</dbReference>
<name>B9XQG0_PEDPL</name>